<dbReference type="InterPro" id="IPR010982">
    <property type="entry name" value="Lambda_DNA-bd_dom_sf"/>
</dbReference>
<dbReference type="Gene3D" id="1.10.260.40">
    <property type="entry name" value="lambda repressor-like DNA-binding domains"/>
    <property type="match status" value="1"/>
</dbReference>
<dbReference type="AlphaFoldDB" id="A0A1G1VPF3"/>
<proteinExistence type="predicted"/>
<reference evidence="2 3" key="1">
    <citation type="journal article" date="2016" name="Nat. Commun.">
        <title>Thousands of microbial genomes shed light on interconnected biogeochemical processes in an aquifer system.</title>
        <authorList>
            <person name="Anantharaman K."/>
            <person name="Brown C.T."/>
            <person name="Hug L.A."/>
            <person name="Sharon I."/>
            <person name="Castelle C.J."/>
            <person name="Probst A.J."/>
            <person name="Thomas B.C."/>
            <person name="Singh A."/>
            <person name="Wilkins M.J."/>
            <person name="Karaoz U."/>
            <person name="Brodie E.L."/>
            <person name="Williams K.H."/>
            <person name="Hubbard S.S."/>
            <person name="Banfield J.F."/>
        </authorList>
    </citation>
    <scope>NUCLEOTIDE SEQUENCE [LARGE SCALE GENOMIC DNA]</scope>
</reference>
<gene>
    <name evidence="2" type="ORF">A2785_04325</name>
</gene>
<organism evidence="2 3">
    <name type="scientific">Candidatus Chisholmbacteria bacterium RIFCSPHIGHO2_01_FULL_49_18</name>
    <dbReference type="NCBI Taxonomy" id="1797590"/>
    <lineage>
        <taxon>Bacteria</taxon>
        <taxon>Candidatus Chisholmiibacteriota</taxon>
    </lineage>
</organism>
<dbReference type="SUPFAM" id="SSF47413">
    <property type="entry name" value="lambda repressor-like DNA-binding domains"/>
    <property type="match status" value="1"/>
</dbReference>
<feature type="domain" description="HTH cro/C1-type" evidence="1">
    <location>
        <begin position="36"/>
        <end position="90"/>
    </location>
</feature>
<dbReference type="PROSITE" id="PS50943">
    <property type="entry name" value="HTH_CROC1"/>
    <property type="match status" value="1"/>
</dbReference>
<dbReference type="Proteomes" id="UP000179069">
    <property type="component" value="Unassembled WGS sequence"/>
</dbReference>
<accession>A0A1G1VPF3</accession>
<dbReference type="CDD" id="cd00093">
    <property type="entry name" value="HTH_XRE"/>
    <property type="match status" value="1"/>
</dbReference>
<dbReference type="SMART" id="SM00530">
    <property type="entry name" value="HTH_XRE"/>
    <property type="match status" value="1"/>
</dbReference>
<protein>
    <submittedName>
        <fullName evidence="2">Transcriptional regulator</fullName>
    </submittedName>
</protein>
<dbReference type="Pfam" id="PF01381">
    <property type="entry name" value="HTH_3"/>
    <property type="match status" value="1"/>
</dbReference>
<comment type="caution">
    <text evidence="2">The sequence shown here is derived from an EMBL/GenBank/DDBJ whole genome shotgun (WGS) entry which is preliminary data.</text>
</comment>
<dbReference type="EMBL" id="MHCI01000005">
    <property type="protein sequence ID" value="OGY17214.1"/>
    <property type="molecule type" value="Genomic_DNA"/>
</dbReference>
<name>A0A1G1VPF3_9BACT</name>
<evidence type="ECO:0000313" key="2">
    <source>
        <dbReference type="EMBL" id="OGY17214.1"/>
    </source>
</evidence>
<evidence type="ECO:0000313" key="3">
    <source>
        <dbReference type="Proteomes" id="UP000179069"/>
    </source>
</evidence>
<dbReference type="GO" id="GO:0003677">
    <property type="term" value="F:DNA binding"/>
    <property type="evidence" value="ECO:0007669"/>
    <property type="project" value="InterPro"/>
</dbReference>
<dbReference type="InterPro" id="IPR001387">
    <property type="entry name" value="Cro/C1-type_HTH"/>
</dbReference>
<evidence type="ECO:0000259" key="1">
    <source>
        <dbReference type="PROSITE" id="PS50943"/>
    </source>
</evidence>
<sequence>MSNTTLNNYLKERLKDPKFKKAWDESEAQYQITRELIKARLDKHVSQRTLARKANTTQAVISRIENMSVSPSVRLLQKIASALGKKLEIRFVQ</sequence>